<protein>
    <recommendedName>
        <fullName evidence="3">histidine kinase</fullName>
        <ecNumber evidence="3">2.7.13.3</ecNumber>
    </recommendedName>
</protein>
<gene>
    <name evidence="14" type="ORF">AABB31_02710</name>
</gene>
<keyword evidence="4" id="KW-0597">Phosphoprotein</keyword>
<dbReference type="CDD" id="cd06225">
    <property type="entry name" value="HAMP"/>
    <property type="match status" value="1"/>
</dbReference>
<dbReference type="Gene3D" id="6.10.340.10">
    <property type="match status" value="1"/>
</dbReference>
<dbReference type="InterPro" id="IPR036890">
    <property type="entry name" value="HATPase_C_sf"/>
</dbReference>
<feature type="domain" description="HAMP" evidence="13">
    <location>
        <begin position="186"/>
        <end position="239"/>
    </location>
</feature>
<dbReference type="SMART" id="SM00388">
    <property type="entry name" value="HisKA"/>
    <property type="match status" value="1"/>
</dbReference>
<accession>A0AAN0MGP5</accession>
<dbReference type="RefSeq" id="WP_342077180.1">
    <property type="nucleotide sequence ID" value="NZ_CP151767.2"/>
</dbReference>
<dbReference type="EMBL" id="CP151767">
    <property type="protein sequence ID" value="WZU67886.1"/>
    <property type="molecule type" value="Genomic_DNA"/>
</dbReference>
<feature type="transmembrane region" description="Helical" evidence="11">
    <location>
        <begin position="158"/>
        <end position="184"/>
    </location>
</feature>
<evidence type="ECO:0000256" key="4">
    <source>
        <dbReference type="ARBA" id="ARBA00022553"/>
    </source>
</evidence>
<dbReference type="Pfam" id="PF02518">
    <property type="entry name" value="HATPase_c"/>
    <property type="match status" value="1"/>
</dbReference>
<dbReference type="Pfam" id="PF00672">
    <property type="entry name" value="HAMP"/>
    <property type="match status" value="1"/>
</dbReference>
<keyword evidence="6 11" id="KW-0812">Transmembrane</keyword>
<dbReference type="CDD" id="cd00082">
    <property type="entry name" value="HisKA"/>
    <property type="match status" value="1"/>
</dbReference>
<proteinExistence type="predicted"/>
<dbReference type="InterPro" id="IPR036097">
    <property type="entry name" value="HisK_dim/P_sf"/>
</dbReference>
<keyword evidence="7 14" id="KW-0418">Kinase</keyword>
<dbReference type="Pfam" id="PF00512">
    <property type="entry name" value="HisKA"/>
    <property type="match status" value="1"/>
</dbReference>
<evidence type="ECO:0000256" key="7">
    <source>
        <dbReference type="ARBA" id="ARBA00022777"/>
    </source>
</evidence>
<dbReference type="SMART" id="SM00387">
    <property type="entry name" value="HATPase_c"/>
    <property type="match status" value="1"/>
</dbReference>
<dbReference type="CDD" id="cd00075">
    <property type="entry name" value="HATPase"/>
    <property type="match status" value="1"/>
</dbReference>
<dbReference type="PROSITE" id="PS50885">
    <property type="entry name" value="HAMP"/>
    <property type="match status" value="1"/>
</dbReference>
<dbReference type="InterPro" id="IPR005467">
    <property type="entry name" value="His_kinase_dom"/>
</dbReference>
<dbReference type="SMART" id="SM00304">
    <property type="entry name" value="HAMP"/>
    <property type="match status" value="1"/>
</dbReference>
<sequence length="463" mass="51017">MRNNTLGSTVFQQILRSCGVFVLVSLALLWLICGWLVWEMDRAQIADLEDTMLYAEDVYYGRGADELIAEAIQDDDDLIWSDDLIYELLEGEQQVWVLRGPDYEPIAGFPGLHADFGWQMTSLDHPEIGDTLRAYTQELRGGDRLTIASFLPEDRANLWAFAQFGTFALLLIVLPLSLITGYAVSQRVFRRIEDISATAAAVGSGQIATRATQSARHDEFDRLAGSINQMLDRLEALNRSIEGVSVGVAHDLRTPLTNIGGRMELIRRDRTNPEAIETHLEAAEAAQDQLMRVFDALLRLGEVKAGRRKAAFADVDLSAILTDLTDSFAPVFADADKRFSVTIRDGLSVTGDPELLQQMIANLLENAVEHSRDAAKVFVTLASQDGRVVLQVGDDGPGISPLDKERIFERFFRADSSRSTPGNGLGLSLVQAIAELHAADIAVADDTPGAVFTLRFPVRVRTQ</sequence>
<feature type="domain" description="Histidine kinase" evidence="12">
    <location>
        <begin position="247"/>
        <end position="460"/>
    </location>
</feature>
<evidence type="ECO:0000259" key="13">
    <source>
        <dbReference type="PROSITE" id="PS50885"/>
    </source>
</evidence>
<evidence type="ECO:0000313" key="15">
    <source>
        <dbReference type="Proteomes" id="UP001470809"/>
    </source>
</evidence>
<keyword evidence="5" id="KW-0808">Transferase</keyword>
<dbReference type="InterPro" id="IPR004358">
    <property type="entry name" value="Sig_transdc_His_kin-like_C"/>
</dbReference>
<dbReference type="SUPFAM" id="SSF55874">
    <property type="entry name" value="ATPase domain of HSP90 chaperone/DNA topoisomerase II/histidine kinase"/>
    <property type="match status" value="1"/>
</dbReference>
<dbReference type="SUPFAM" id="SSF158472">
    <property type="entry name" value="HAMP domain-like"/>
    <property type="match status" value="1"/>
</dbReference>
<dbReference type="PROSITE" id="PS50109">
    <property type="entry name" value="HIS_KIN"/>
    <property type="match status" value="1"/>
</dbReference>
<keyword evidence="8 11" id="KW-1133">Transmembrane helix</keyword>
<comment type="catalytic activity">
    <reaction evidence="1">
        <text>ATP + protein L-histidine = ADP + protein N-phospho-L-histidine.</text>
        <dbReference type="EC" id="2.7.13.3"/>
    </reaction>
</comment>
<dbReference type="Proteomes" id="UP001470809">
    <property type="component" value="Chromosome"/>
</dbReference>
<evidence type="ECO:0000256" key="6">
    <source>
        <dbReference type="ARBA" id="ARBA00022692"/>
    </source>
</evidence>
<evidence type="ECO:0000256" key="9">
    <source>
        <dbReference type="ARBA" id="ARBA00023012"/>
    </source>
</evidence>
<evidence type="ECO:0000256" key="5">
    <source>
        <dbReference type="ARBA" id="ARBA00022679"/>
    </source>
</evidence>
<dbReference type="Gene3D" id="3.30.565.10">
    <property type="entry name" value="Histidine kinase-like ATPase, C-terminal domain"/>
    <property type="match status" value="1"/>
</dbReference>
<dbReference type="SUPFAM" id="SSF47384">
    <property type="entry name" value="Homodimeric domain of signal transducing histidine kinase"/>
    <property type="match status" value="1"/>
</dbReference>
<dbReference type="PANTHER" id="PTHR45436:SF8">
    <property type="entry name" value="HISTIDINE KINASE"/>
    <property type="match status" value="1"/>
</dbReference>
<dbReference type="GO" id="GO:0005886">
    <property type="term" value="C:plasma membrane"/>
    <property type="evidence" value="ECO:0007669"/>
    <property type="project" value="TreeGrafter"/>
</dbReference>
<keyword evidence="9" id="KW-0902">Two-component regulatory system</keyword>
<evidence type="ECO:0000256" key="10">
    <source>
        <dbReference type="ARBA" id="ARBA00023136"/>
    </source>
</evidence>
<evidence type="ECO:0000313" key="14">
    <source>
        <dbReference type="EMBL" id="WZU67886.1"/>
    </source>
</evidence>
<evidence type="ECO:0000256" key="11">
    <source>
        <dbReference type="SAM" id="Phobius"/>
    </source>
</evidence>
<dbReference type="InterPro" id="IPR003594">
    <property type="entry name" value="HATPase_dom"/>
</dbReference>
<evidence type="ECO:0000256" key="1">
    <source>
        <dbReference type="ARBA" id="ARBA00000085"/>
    </source>
</evidence>
<dbReference type="PANTHER" id="PTHR45436">
    <property type="entry name" value="SENSOR HISTIDINE KINASE YKOH"/>
    <property type="match status" value="1"/>
</dbReference>
<dbReference type="EC" id="2.7.13.3" evidence="3"/>
<dbReference type="AlphaFoldDB" id="A0AAN0MGP5"/>
<dbReference type="Gene3D" id="1.10.287.130">
    <property type="match status" value="1"/>
</dbReference>
<dbReference type="InterPro" id="IPR003660">
    <property type="entry name" value="HAMP_dom"/>
</dbReference>
<keyword evidence="15" id="KW-1185">Reference proteome</keyword>
<evidence type="ECO:0000256" key="2">
    <source>
        <dbReference type="ARBA" id="ARBA00004370"/>
    </source>
</evidence>
<evidence type="ECO:0000259" key="12">
    <source>
        <dbReference type="PROSITE" id="PS50109"/>
    </source>
</evidence>
<dbReference type="KEGG" id="yrh:AABB31_02710"/>
<dbReference type="PRINTS" id="PR00344">
    <property type="entry name" value="BCTRLSENSOR"/>
</dbReference>
<evidence type="ECO:0000256" key="3">
    <source>
        <dbReference type="ARBA" id="ARBA00012438"/>
    </source>
</evidence>
<name>A0AAN0MGP5_9RHOB</name>
<dbReference type="InterPro" id="IPR003661">
    <property type="entry name" value="HisK_dim/P_dom"/>
</dbReference>
<comment type="subcellular location">
    <subcellularLocation>
        <location evidence="2">Membrane</location>
    </subcellularLocation>
</comment>
<organism evidence="14 15">
    <name type="scientific">Yoonia rhodophyticola</name>
    <dbReference type="NCBI Taxonomy" id="3137370"/>
    <lineage>
        <taxon>Bacteria</taxon>
        <taxon>Pseudomonadati</taxon>
        <taxon>Pseudomonadota</taxon>
        <taxon>Alphaproteobacteria</taxon>
        <taxon>Rhodobacterales</taxon>
        <taxon>Paracoccaceae</taxon>
        <taxon>Yoonia</taxon>
    </lineage>
</organism>
<reference evidence="14" key="1">
    <citation type="submission" date="2024-08" db="EMBL/GenBank/DDBJ databases">
        <title>Phylogenomic analyses of a clade within the roseobacter group suggest taxonomic reassignments of species of the genera Aestuariivita, Citreicella, Loktanella, Nautella, Pelagibaca, Ruegeria, Thalassobius, Thiobacimonas and Tropicibacter, and the proposal o.</title>
        <authorList>
            <person name="Jeon C.O."/>
        </authorList>
    </citation>
    <scope>NUCLEOTIDE SEQUENCE</scope>
    <source>
        <strain evidence="14">SS1-5</strain>
    </source>
</reference>
<dbReference type="InterPro" id="IPR050428">
    <property type="entry name" value="TCS_sensor_his_kinase"/>
</dbReference>
<dbReference type="GO" id="GO:0000155">
    <property type="term" value="F:phosphorelay sensor kinase activity"/>
    <property type="evidence" value="ECO:0007669"/>
    <property type="project" value="InterPro"/>
</dbReference>
<keyword evidence="10 11" id="KW-0472">Membrane</keyword>
<feature type="transmembrane region" description="Helical" evidence="11">
    <location>
        <begin position="20"/>
        <end position="38"/>
    </location>
</feature>
<evidence type="ECO:0000256" key="8">
    <source>
        <dbReference type="ARBA" id="ARBA00022989"/>
    </source>
</evidence>